<dbReference type="AlphaFoldDB" id="A0A8H6KJC3"/>
<dbReference type="PROSITE" id="PS50048">
    <property type="entry name" value="ZN2_CY6_FUNGAL_2"/>
    <property type="match status" value="1"/>
</dbReference>
<keyword evidence="3" id="KW-0804">Transcription</keyword>
<dbReference type="SMART" id="SM00906">
    <property type="entry name" value="Fungal_trans"/>
    <property type="match status" value="1"/>
</dbReference>
<dbReference type="GO" id="GO:0000981">
    <property type="term" value="F:DNA-binding transcription factor activity, RNA polymerase II-specific"/>
    <property type="evidence" value="ECO:0007669"/>
    <property type="project" value="InterPro"/>
</dbReference>
<reference evidence="7" key="1">
    <citation type="journal article" date="2020" name="Phytopathology">
        <title>Genome Sequence Resources of Colletotrichum truncatum, C. plurivorum, C. musicola, and C. sojae: Four Species Pathogenic to Soybean (Glycine max).</title>
        <authorList>
            <person name="Rogerio F."/>
            <person name="Boufleur T.R."/>
            <person name="Ciampi-Guillardi M."/>
            <person name="Sukno S.A."/>
            <person name="Thon M.R."/>
            <person name="Massola Junior N.S."/>
            <person name="Baroncelli R."/>
        </authorList>
    </citation>
    <scope>NUCLEOTIDE SEQUENCE</scope>
    <source>
        <strain evidence="7">LFN00145</strain>
    </source>
</reference>
<feature type="region of interest" description="Disordered" evidence="5">
    <location>
        <begin position="86"/>
        <end position="154"/>
    </location>
</feature>
<dbReference type="EMBL" id="WIGO01000074">
    <property type="protein sequence ID" value="KAF6832028.1"/>
    <property type="molecule type" value="Genomic_DNA"/>
</dbReference>
<dbReference type="CDD" id="cd12148">
    <property type="entry name" value="fungal_TF_MHR"/>
    <property type="match status" value="1"/>
</dbReference>
<keyword evidence="2" id="KW-0805">Transcription regulation</keyword>
<keyword evidence="4" id="KW-0539">Nucleus</keyword>
<dbReference type="InterPro" id="IPR001138">
    <property type="entry name" value="Zn2Cys6_DnaBD"/>
</dbReference>
<evidence type="ECO:0000259" key="6">
    <source>
        <dbReference type="PROSITE" id="PS50048"/>
    </source>
</evidence>
<feature type="region of interest" description="Disordered" evidence="5">
    <location>
        <begin position="661"/>
        <end position="682"/>
    </location>
</feature>
<evidence type="ECO:0000256" key="4">
    <source>
        <dbReference type="ARBA" id="ARBA00023242"/>
    </source>
</evidence>
<dbReference type="InterPro" id="IPR036864">
    <property type="entry name" value="Zn2-C6_fun-type_DNA-bd_sf"/>
</dbReference>
<dbReference type="GO" id="GO:0003677">
    <property type="term" value="F:DNA binding"/>
    <property type="evidence" value="ECO:0007669"/>
    <property type="project" value="InterPro"/>
</dbReference>
<dbReference type="SUPFAM" id="SSF57701">
    <property type="entry name" value="Zn2/Cys6 DNA-binding domain"/>
    <property type="match status" value="1"/>
</dbReference>
<gene>
    <name evidence="7" type="ORF">CPLU01_06410</name>
</gene>
<feature type="compositionally biased region" description="Polar residues" evidence="5">
    <location>
        <begin position="90"/>
        <end position="101"/>
    </location>
</feature>
<protein>
    <submittedName>
        <fullName evidence="7">C6 zinc finger domain-containing protein</fullName>
    </submittedName>
</protein>
<evidence type="ECO:0000256" key="3">
    <source>
        <dbReference type="ARBA" id="ARBA00023163"/>
    </source>
</evidence>
<feature type="region of interest" description="Disordered" evidence="5">
    <location>
        <begin position="751"/>
        <end position="771"/>
    </location>
</feature>
<sequence>MEEPSPKRRKIRKGTRSCWECRRRKLRCQFASETTETCTGCESRGTSCVTQDHEDLGAQQHIVDKRREVEERIRRAEGLLEKMIKAASRFTPTTEAATPESQRQRSRSVVEPESEPPITRTHPLPEDDREQDDDQWQPPPMSPSASPTAGSCPSIQVFDSTLVDGAEPPSEQCSSDHLPSSDTRYRQLCHELHAALPSQEDADLILSSEYTASFLQFFVLSYRDIFHKNMRSALTLSALPTPASHPVLIARKLLYLANGIQNFHSLTDSTSRLDLGSDVTGTMKRFLDAASLVTNSDHLISSLEGLECLLLQTVFHTNAGNLRRAWLVIKRAIGLAQLMGLHRRNPVDVVILDPETKASPSIMWHRVTCQDRYLALMLGLPAATATSAIPKPVARLPEQCSIEYLERVHGQVMGCITIRNEESDADGDMTTTMNIDKAMQEAAHVMPANWWLLQTRRRRGNPGASETVENIEDVLRVLSQITHFNLLIMLHIPYMLRSTSGDTYSYSKAACVNASRELLARYIKFRCMNHVAFRCRSIDFSAFVACLTLTMAHLERWRRSAEAPDFLAHQRPSDRAMMDETVDLMMELDAASSDSLLGQTASILKSLLAIEADVASCVTTPAGSAADCAELGTDRRKRCLRLKIPYFGTVYITSNGIVSDAKPSSHKPVESDAFPSNNATDAEPQRFRNLSFENPLSQPSVEIPYNPSFYLQDAQGYAFYPSLTAEADNWALQGVDGTFFDQLLGIGHGANGVPSTQANPPLGIQPYDAIE</sequence>
<evidence type="ECO:0000256" key="1">
    <source>
        <dbReference type="ARBA" id="ARBA00022723"/>
    </source>
</evidence>
<evidence type="ECO:0000256" key="2">
    <source>
        <dbReference type="ARBA" id="ARBA00023015"/>
    </source>
</evidence>
<dbReference type="InterPro" id="IPR007219">
    <property type="entry name" value="XnlR_reg_dom"/>
</dbReference>
<name>A0A8H6KJC3_9PEZI</name>
<dbReference type="Pfam" id="PF00172">
    <property type="entry name" value="Zn_clus"/>
    <property type="match status" value="1"/>
</dbReference>
<dbReference type="PROSITE" id="PS00463">
    <property type="entry name" value="ZN2_CY6_FUNGAL_1"/>
    <property type="match status" value="1"/>
</dbReference>
<feature type="domain" description="Zn(2)-C6 fungal-type" evidence="6">
    <location>
        <begin position="17"/>
        <end position="50"/>
    </location>
</feature>
<dbReference type="PANTHER" id="PTHR47840">
    <property type="entry name" value="ZN(II)2CYS6 TRANSCRIPTION FACTOR (EUROFUNG)-RELATED"/>
    <property type="match status" value="1"/>
</dbReference>
<evidence type="ECO:0000313" key="8">
    <source>
        <dbReference type="Proteomes" id="UP000654918"/>
    </source>
</evidence>
<dbReference type="Proteomes" id="UP000654918">
    <property type="component" value="Unassembled WGS sequence"/>
</dbReference>
<dbReference type="Gene3D" id="4.10.240.10">
    <property type="entry name" value="Zn(2)-C6 fungal-type DNA-binding domain"/>
    <property type="match status" value="1"/>
</dbReference>
<evidence type="ECO:0000256" key="5">
    <source>
        <dbReference type="SAM" id="MobiDB-lite"/>
    </source>
</evidence>
<dbReference type="Pfam" id="PF04082">
    <property type="entry name" value="Fungal_trans"/>
    <property type="match status" value="1"/>
</dbReference>
<evidence type="ECO:0000313" key="7">
    <source>
        <dbReference type="EMBL" id="KAF6832028.1"/>
    </source>
</evidence>
<comment type="caution">
    <text evidence="7">The sequence shown here is derived from an EMBL/GenBank/DDBJ whole genome shotgun (WGS) entry which is preliminary data.</text>
</comment>
<dbReference type="GO" id="GO:0008270">
    <property type="term" value="F:zinc ion binding"/>
    <property type="evidence" value="ECO:0007669"/>
    <property type="project" value="InterPro"/>
</dbReference>
<proteinExistence type="predicted"/>
<keyword evidence="1" id="KW-0479">Metal-binding</keyword>
<dbReference type="GO" id="GO:0006351">
    <property type="term" value="P:DNA-templated transcription"/>
    <property type="evidence" value="ECO:0007669"/>
    <property type="project" value="InterPro"/>
</dbReference>
<dbReference type="PANTHER" id="PTHR47840:SF1">
    <property type="entry name" value="ZN(II)2CYS6 TRANSCRIPTION FACTOR (EUROFUNG)"/>
    <property type="match status" value="1"/>
</dbReference>
<dbReference type="SMART" id="SM00066">
    <property type="entry name" value="GAL4"/>
    <property type="match status" value="1"/>
</dbReference>
<organism evidence="7 8">
    <name type="scientific">Colletotrichum plurivorum</name>
    <dbReference type="NCBI Taxonomy" id="2175906"/>
    <lineage>
        <taxon>Eukaryota</taxon>
        <taxon>Fungi</taxon>
        <taxon>Dikarya</taxon>
        <taxon>Ascomycota</taxon>
        <taxon>Pezizomycotina</taxon>
        <taxon>Sordariomycetes</taxon>
        <taxon>Hypocreomycetidae</taxon>
        <taxon>Glomerellales</taxon>
        <taxon>Glomerellaceae</taxon>
        <taxon>Colletotrichum</taxon>
        <taxon>Colletotrichum orchidearum species complex</taxon>
    </lineage>
</organism>
<keyword evidence="8" id="KW-1185">Reference proteome</keyword>
<dbReference type="CDD" id="cd00067">
    <property type="entry name" value="GAL4"/>
    <property type="match status" value="1"/>
</dbReference>
<accession>A0A8H6KJC3</accession>